<feature type="signal peptide" evidence="1">
    <location>
        <begin position="1"/>
        <end position="23"/>
    </location>
</feature>
<protein>
    <submittedName>
        <fullName evidence="2">Uncharacterized protein</fullName>
    </submittedName>
</protein>
<feature type="chain" id="PRO_5046027225" evidence="1">
    <location>
        <begin position="24"/>
        <end position="460"/>
    </location>
</feature>
<evidence type="ECO:0000256" key="1">
    <source>
        <dbReference type="SAM" id="SignalP"/>
    </source>
</evidence>
<dbReference type="Proteomes" id="UP001500604">
    <property type="component" value="Unassembled WGS sequence"/>
</dbReference>
<dbReference type="EMBL" id="BAABFL010000425">
    <property type="protein sequence ID" value="GAA4650875.1"/>
    <property type="molecule type" value="Genomic_DNA"/>
</dbReference>
<proteinExistence type="predicted"/>
<keyword evidence="1" id="KW-0732">Signal</keyword>
<dbReference type="PANTHER" id="PTHR38075">
    <property type="entry name" value="DUF4139 DOMAIN-CONTAINING PROTEIN"/>
    <property type="match status" value="1"/>
</dbReference>
<sequence length="460" mass="51444">MACRVTSPTLLAAVILLSGNVLAADPIKLEPGVDNTETQLMLYTDQGVVEQKVPARLPAGQSQLSLRPDYHSWQMDSLQLWTESKRGDQYADSISWLQPPDNREQLIAGMLGNEVEVYRTGVEAPSKGRLVYWRNGTGILQWASGRQEVFSADSDVMIRSLDRGPLGSQRLAPPLMAEFSLDKPASSISLSYINQNLGYQTWYQLITDGEGKGMTLIHDALLANNSDSDYRQVAIQLASGDTGAVPQVMMARSYAAGMAEMDNQSQRRGDLYFTAIPGHHDLPPRSRQKIRLSVMDDLKGGHYYQYRFYGQSQPGNRPVQGHPTQMIRFNAPTDLPAGRVRVFEEDSDGRLFMTGESLLEQSAAGSQVLLGQGEAYTVEIERSRLDVRQQVNQLIVSWQLVIRNRKKEMVQLRIMDEDRDLLRVDQLKGVELADDGALTVNLSADSEKKVFFSTVYQRKQ</sequence>
<evidence type="ECO:0000313" key="2">
    <source>
        <dbReference type="EMBL" id="GAA4650875.1"/>
    </source>
</evidence>
<dbReference type="RefSeq" id="WP_345197134.1">
    <property type="nucleotide sequence ID" value="NZ_BAABFL010000425.1"/>
</dbReference>
<accession>A0ABP8V6K5</accession>
<dbReference type="PANTHER" id="PTHR38075:SF1">
    <property type="entry name" value="DUF4139 DOMAIN-CONTAINING PROTEIN"/>
    <property type="match status" value="1"/>
</dbReference>
<evidence type="ECO:0000313" key="3">
    <source>
        <dbReference type="Proteomes" id="UP001500604"/>
    </source>
</evidence>
<keyword evidence="3" id="KW-1185">Reference proteome</keyword>
<reference evidence="3" key="1">
    <citation type="journal article" date="2019" name="Int. J. Syst. Evol. Microbiol.">
        <title>The Global Catalogue of Microorganisms (GCM) 10K type strain sequencing project: providing services to taxonomists for standard genome sequencing and annotation.</title>
        <authorList>
            <consortium name="The Broad Institute Genomics Platform"/>
            <consortium name="The Broad Institute Genome Sequencing Center for Infectious Disease"/>
            <person name="Wu L."/>
            <person name="Ma J."/>
        </authorList>
    </citation>
    <scope>NUCLEOTIDE SEQUENCE [LARGE SCALE GENOMIC DNA]</scope>
    <source>
        <strain evidence="3">JCM 17805</strain>
    </source>
</reference>
<name>A0ABP8V6K5_9GAMM</name>
<comment type="caution">
    <text evidence="2">The sequence shown here is derived from an EMBL/GenBank/DDBJ whole genome shotgun (WGS) entry which is preliminary data.</text>
</comment>
<gene>
    <name evidence="2" type="ORF">GCM10023116_31580</name>
</gene>
<organism evidence="2 3">
    <name type="scientific">Kistimonas scapharcae</name>
    <dbReference type="NCBI Taxonomy" id="1036133"/>
    <lineage>
        <taxon>Bacteria</taxon>
        <taxon>Pseudomonadati</taxon>
        <taxon>Pseudomonadota</taxon>
        <taxon>Gammaproteobacteria</taxon>
        <taxon>Oceanospirillales</taxon>
        <taxon>Endozoicomonadaceae</taxon>
        <taxon>Kistimonas</taxon>
    </lineage>
</organism>